<dbReference type="RefSeq" id="WP_133579648.1">
    <property type="nucleotide sequence ID" value="NZ_SNYJ01000004.1"/>
</dbReference>
<dbReference type="InterPro" id="IPR050807">
    <property type="entry name" value="TransReg_Diox_bact_type"/>
</dbReference>
<feature type="domain" description="HTH cro/C1-type" evidence="2">
    <location>
        <begin position="28"/>
        <end position="82"/>
    </location>
</feature>
<dbReference type="EMBL" id="SNYJ01000004">
    <property type="protein sequence ID" value="TDQ41042.1"/>
    <property type="molecule type" value="Genomic_DNA"/>
</dbReference>
<dbReference type="InterPro" id="IPR001387">
    <property type="entry name" value="Cro/C1-type_HTH"/>
</dbReference>
<dbReference type="PANTHER" id="PTHR46797">
    <property type="entry name" value="HTH-TYPE TRANSCRIPTIONAL REGULATOR"/>
    <property type="match status" value="1"/>
</dbReference>
<dbReference type="SMART" id="SM00530">
    <property type="entry name" value="HTH_XRE"/>
    <property type="match status" value="1"/>
</dbReference>
<dbReference type="InterPro" id="IPR010982">
    <property type="entry name" value="Lambda_DNA-bd_dom_sf"/>
</dbReference>
<accession>A0A4R6U638</accession>
<sequence length="95" mass="10754">MKTFNDLREELKQEDPMDYIIMEIVGKLMAARDRQKLSQRALSKKSGIPQKTISRIETGKDIPQLKTLLKLASALGLELTMIDSNVKKEHSATLI</sequence>
<dbReference type="GO" id="GO:0003677">
    <property type="term" value="F:DNA binding"/>
    <property type="evidence" value="ECO:0007669"/>
    <property type="project" value="UniProtKB-KW"/>
</dbReference>
<keyword evidence="4" id="KW-1185">Reference proteome</keyword>
<dbReference type="Gene3D" id="1.10.260.40">
    <property type="entry name" value="lambda repressor-like DNA-binding domains"/>
    <property type="match status" value="1"/>
</dbReference>
<comment type="caution">
    <text evidence="3">The sequence shown here is derived from an EMBL/GenBank/DDBJ whole genome shotgun (WGS) entry which is preliminary data.</text>
</comment>
<dbReference type="Pfam" id="PF01381">
    <property type="entry name" value="HTH_3"/>
    <property type="match status" value="1"/>
</dbReference>
<dbReference type="PROSITE" id="PS50943">
    <property type="entry name" value="HTH_CROC1"/>
    <property type="match status" value="1"/>
</dbReference>
<organism evidence="3 4">
    <name type="scientific">Aureibacillus halotolerans</name>
    <dbReference type="NCBI Taxonomy" id="1508390"/>
    <lineage>
        <taxon>Bacteria</taxon>
        <taxon>Bacillati</taxon>
        <taxon>Bacillota</taxon>
        <taxon>Bacilli</taxon>
        <taxon>Bacillales</taxon>
        <taxon>Bacillaceae</taxon>
        <taxon>Aureibacillus</taxon>
    </lineage>
</organism>
<evidence type="ECO:0000313" key="4">
    <source>
        <dbReference type="Proteomes" id="UP000295632"/>
    </source>
</evidence>
<dbReference type="SUPFAM" id="SSF47413">
    <property type="entry name" value="lambda repressor-like DNA-binding domains"/>
    <property type="match status" value="1"/>
</dbReference>
<proteinExistence type="predicted"/>
<protein>
    <submittedName>
        <fullName evidence="3">Transcriptional regulator</fullName>
    </submittedName>
</protein>
<evidence type="ECO:0000256" key="1">
    <source>
        <dbReference type="ARBA" id="ARBA00023125"/>
    </source>
</evidence>
<dbReference type="PANTHER" id="PTHR46797:SF1">
    <property type="entry name" value="METHYLPHOSPHONATE SYNTHASE"/>
    <property type="match status" value="1"/>
</dbReference>
<dbReference type="CDD" id="cd00093">
    <property type="entry name" value="HTH_XRE"/>
    <property type="match status" value="1"/>
</dbReference>
<dbReference type="GO" id="GO:0003700">
    <property type="term" value="F:DNA-binding transcription factor activity"/>
    <property type="evidence" value="ECO:0007669"/>
    <property type="project" value="TreeGrafter"/>
</dbReference>
<gene>
    <name evidence="3" type="ORF">EV213_10439</name>
</gene>
<evidence type="ECO:0000313" key="3">
    <source>
        <dbReference type="EMBL" id="TDQ41042.1"/>
    </source>
</evidence>
<dbReference type="OrthoDB" id="2038700at2"/>
<dbReference type="AlphaFoldDB" id="A0A4R6U638"/>
<dbReference type="Proteomes" id="UP000295632">
    <property type="component" value="Unassembled WGS sequence"/>
</dbReference>
<name>A0A4R6U638_9BACI</name>
<keyword evidence="1" id="KW-0238">DNA-binding</keyword>
<evidence type="ECO:0000259" key="2">
    <source>
        <dbReference type="PROSITE" id="PS50943"/>
    </source>
</evidence>
<reference evidence="3 4" key="1">
    <citation type="submission" date="2019-03" db="EMBL/GenBank/DDBJ databases">
        <title>Genomic Encyclopedia of Type Strains, Phase IV (KMG-IV): sequencing the most valuable type-strain genomes for metagenomic binning, comparative biology and taxonomic classification.</title>
        <authorList>
            <person name="Goeker M."/>
        </authorList>
    </citation>
    <scope>NUCLEOTIDE SEQUENCE [LARGE SCALE GENOMIC DNA]</scope>
    <source>
        <strain evidence="3 4">DSM 28697</strain>
    </source>
</reference>
<dbReference type="GO" id="GO:0005829">
    <property type="term" value="C:cytosol"/>
    <property type="evidence" value="ECO:0007669"/>
    <property type="project" value="TreeGrafter"/>
</dbReference>